<dbReference type="EMBL" id="SWQE01000017">
    <property type="protein sequence ID" value="NFJ10607.1"/>
    <property type="molecule type" value="Genomic_DNA"/>
</dbReference>
<keyword evidence="1" id="KW-0175">Coiled coil</keyword>
<reference evidence="2 3" key="1">
    <citation type="submission" date="2019-04" db="EMBL/GenBank/DDBJ databases">
        <title>Genome sequencing of Clostridium botulinum Groups I-IV and Clostridium butyricum.</title>
        <authorList>
            <person name="Brunt J."/>
            <person name="Van Vliet A.H.M."/>
            <person name="Stringer S.C."/>
            <person name="Carter A.T."/>
            <person name="Peck M.W."/>
        </authorList>
    </citation>
    <scope>NUCLEOTIDE SEQUENCE [LARGE SCALE GENOMIC DNA]</scope>
    <source>
        <strain evidence="2 3">Colworth BL30</strain>
    </source>
</reference>
<evidence type="ECO:0000313" key="2">
    <source>
        <dbReference type="EMBL" id="NFJ10607.1"/>
    </source>
</evidence>
<dbReference type="Proteomes" id="UP000480039">
    <property type="component" value="Unassembled WGS sequence"/>
</dbReference>
<gene>
    <name evidence="2" type="ORF">FC871_19530</name>
</gene>
<accession>A0A846JEV9</accession>
<proteinExistence type="predicted"/>
<evidence type="ECO:0008006" key="4">
    <source>
        <dbReference type="Google" id="ProtNLM"/>
    </source>
</evidence>
<protein>
    <recommendedName>
        <fullName evidence="4">Phage protein</fullName>
    </recommendedName>
</protein>
<evidence type="ECO:0000313" key="3">
    <source>
        <dbReference type="Proteomes" id="UP000480039"/>
    </source>
</evidence>
<dbReference type="AlphaFoldDB" id="A0A846JEV9"/>
<comment type="caution">
    <text evidence="2">The sequence shown here is derived from an EMBL/GenBank/DDBJ whole genome shotgun (WGS) entry which is preliminary data.</text>
</comment>
<sequence>MQRGSLIIYDNTGKIFLNTGDAEGDVLHHTVPEGLPYIITEFGQLDNKIVKGIDVETKELITEDIPQIETEEEKLKREKQELENQLMLQADNNIGGIL</sequence>
<organism evidence="2 3">
    <name type="scientific">Clostridium botulinum</name>
    <dbReference type="NCBI Taxonomy" id="1491"/>
    <lineage>
        <taxon>Bacteria</taxon>
        <taxon>Bacillati</taxon>
        <taxon>Bacillota</taxon>
        <taxon>Clostridia</taxon>
        <taxon>Eubacteriales</taxon>
        <taxon>Clostridiaceae</taxon>
        <taxon>Clostridium</taxon>
    </lineage>
</organism>
<name>A0A846JEV9_CLOBO</name>
<evidence type="ECO:0000256" key="1">
    <source>
        <dbReference type="SAM" id="Coils"/>
    </source>
</evidence>
<feature type="coiled-coil region" evidence="1">
    <location>
        <begin position="58"/>
        <end position="92"/>
    </location>
</feature>